<dbReference type="RefSeq" id="WP_189653519.1">
    <property type="nucleotide sequence ID" value="NZ_BMRC01000042.1"/>
</dbReference>
<evidence type="ECO:0000313" key="1">
    <source>
        <dbReference type="EMBL" id="MFB9203463.1"/>
    </source>
</evidence>
<accession>A0ABV5IHF7</accession>
<organism evidence="1 2">
    <name type="scientific">Nonomuraea spiralis</name>
    <dbReference type="NCBI Taxonomy" id="46182"/>
    <lineage>
        <taxon>Bacteria</taxon>
        <taxon>Bacillati</taxon>
        <taxon>Actinomycetota</taxon>
        <taxon>Actinomycetes</taxon>
        <taxon>Streptosporangiales</taxon>
        <taxon>Streptosporangiaceae</taxon>
        <taxon>Nonomuraea</taxon>
    </lineage>
</organism>
<dbReference type="EMBL" id="JBHMEI010000014">
    <property type="protein sequence ID" value="MFB9203463.1"/>
    <property type="molecule type" value="Genomic_DNA"/>
</dbReference>
<sequence length="83" mass="9125">MGRLAKRTCAAKKGLTAAFTEKYIKDVVALGGSMVRAGIQKAFFDMDHRADQKELERRWFARGYKAGGPGACNTWTVPSSRVS</sequence>
<name>A0ABV5IHF7_9ACTN</name>
<comment type="caution">
    <text evidence="1">The sequence shown here is derived from an EMBL/GenBank/DDBJ whole genome shotgun (WGS) entry which is preliminary data.</text>
</comment>
<dbReference type="Proteomes" id="UP001589647">
    <property type="component" value="Unassembled WGS sequence"/>
</dbReference>
<proteinExistence type="predicted"/>
<evidence type="ECO:0000313" key="2">
    <source>
        <dbReference type="Proteomes" id="UP001589647"/>
    </source>
</evidence>
<keyword evidence="2" id="KW-1185">Reference proteome</keyword>
<gene>
    <name evidence="1" type="ORF">ACFFV7_19895</name>
</gene>
<reference evidence="1 2" key="1">
    <citation type="submission" date="2024-09" db="EMBL/GenBank/DDBJ databases">
        <authorList>
            <person name="Sun Q."/>
            <person name="Mori K."/>
        </authorList>
    </citation>
    <scope>NUCLEOTIDE SEQUENCE [LARGE SCALE GENOMIC DNA]</scope>
    <source>
        <strain evidence="1 2">CCM 3426</strain>
    </source>
</reference>
<protein>
    <submittedName>
        <fullName evidence="1">Uncharacterized protein</fullName>
    </submittedName>
</protein>